<evidence type="ECO:0000313" key="1">
    <source>
        <dbReference type="EMBL" id="EDP52901.1"/>
    </source>
</evidence>
<proteinExistence type="predicted"/>
<accession>B0XYF5</accession>
<evidence type="ECO:0000313" key="2">
    <source>
        <dbReference type="Proteomes" id="UP000001699"/>
    </source>
</evidence>
<keyword evidence="2" id="KW-1185">Reference proteome</keyword>
<protein>
    <submittedName>
        <fullName evidence="1">Uncharacterized protein</fullName>
    </submittedName>
</protein>
<dbReference type="VEuPathDB" id="FungiDB:AFUB_040730"/>
<reference evidence="1 2" key="1">
    <citation type="journal article" date="2008" name="PLoS Genet.">
        <title>Genomic islands in the pathogenic filamentous fungus Aspergillus fumigatus.</title>
        <authorList>
            <person name="Fedorova N.D."/>
            <person name="Khaldi N."/>
            <person name="Joardar V.S."/>
            <person name="Maiti R."/>
            <person name="Amedeo P."/>
            <person name="Anderson M.J."/>
            <person name="Crabtree J."/>
            <person name="Silva J.C."/>
            <person name="Badger J.H."/>
            <person name="Albarraq A."/>
            <person name="Angiuoli S."/>
            <person name="Bussey H."/>
            <person name="Bowyer P."/>
            <person name="Cotty P.J."/>
            <person name="Dyer P.S."/>
            <person name="Egan A."/>
            <person name="Galens K."/>
            <person name="Fraser-Liggett C.M."/>
            <person name="Haas B.J."/>
            <person name="Inman J.M."/>
            <person name="Kent R."/>
            <person name="Lemieux S."/>
            <person name="Malavazi I."/>
            <person name="Orvis J."/>
            <person name="Roemer T."/>
            <person name="Ronning C.M."/>
            <person name="Sundaram J.P."/>
            <person name="Sutton G."/>
            <person name="Turner G."/>
            <person name="Venter J.C."/>
            <person name="White O.R."/>
            <person name="Whitty B.R."/>
            <person name="Youngman P."/>
            <person name="Wolfe K.H."/>
            <person name="Goldman G.H."/>
            <person name="Wortman J.R."/>
            <person name="Jiang B."/>
            <person name="Denning D.W."/>
            <person name="Nierman W.C."/>
        </authorList>
    </citation>
    <scope>NUCLEOTIDE SEQUENCE [LARGE SCALE GENOMIC DNA]</scope>
    <source>
        <strain evidence="2">CBS 144.89 / FGSC A1163 / CEA10</strain>
    </source>
</reference>
<dbReference type="AlphaFoldDB" id="B0XYF5"/>
<name>B0XYF5_ASPFC</name>
<dbReference type="HOGENOM" id="CLU_2849264_0_0_1"/>
<dbReference type="Proteomes" id="UP000001699">
    <property type="component" value="Unassembled WGS sequence"/>
</dbReference>
<sequence>MVALKYRNQFQRPESYVCSRCKHFVASGTDDAVDCGHEADWTTRESTFPKRSSEEPQLWVVMVHL</sequence>
<gene>
    <name evidence="1" type="ORF">AFUB_040730</name>
</gene>
<organism evidence="1 2">
    <name type="scientific">Aspergillus fumigatus (strain CBS 144.89 / FGSC A1163 / CEA10)</name>
    <name type="common">Neosartorya fumigata</name>
    <dbReference type="NCBI Taxonomy" id="451804"/>
    <lineage>
        <taxon>Eukaryota</taxon>
        <taxon>Fungi</taxon>
        <taxon>Dikarya</taxon>
        <taxon>Ascomycota</taxon>
        <taxon>Pezizomycotina</taxon>
        <taxon>Eurotiomycetes</taxon>
        <taxon>Eurotiomycetidae</taxon>
        <taxon>Eurotiales</taxon>
        <taxon>Aspergillaceae</taxon>
        <taxon>Aspergillus</taxon>
        <taxon>Aspergillus subgen. Fumigati</taxon>
    </lineage>
</organism>
<dbReference type="EMBL" id="DS499596">
    <property type="protein sequence ID" value="EDP52901.1"/>
    <property type="molecule type" value="Genomic_DNA"/>
</dbReference>